<name>A0A0G3GPI2_9PSED</name>
<reference evidence="2" key="2">
    <citation type="submission" date="2015-03" db="EMBL/GenBank/DDBJ databases">
        <authorList>
            <person name="Deng P."/>
            <person name="Lu S."/>
        </authorList>
    </citation>
    <scope>NUCLEOTIDE SEQUENCE [LARGE SCALE GENOMIC DNA]</scope>
    <source>
        <strain evidence="2">UFB2</strain>
    </source>
</reference>
<evidence type="ECO:0000313" key="2">
    <source>
        <dbReference type="Proteomes" id="UP000035212"/>
    </source>
</evidence>
<evidence type="ECO:0000313" key="1">
    <source>
        <dbReference type="EMBL" id="AKK01443.1"/>
    </source>
</evidence>
<dbReference type="AlphaFoldDB" id="A0A0G3GPI2"/>
<sequence length="69" mass="7815">MKPIHHGANEQMINAKSDIRRDESRVAGFRDALQRLREYAIAGHLQLRGKQCSGEHFSKDGAVASLRER</sequence>
<proteinExistence type="predicted"/>
<dbReference type="Proteomes" id="UP000035212">
    <property type="component" value="Chromosome"/>
</dbReference>
<protein>
    <submittedName>
        <fullName evidence="1">Uncharacterized protein</fullName>
    </submittedName>
</protein>
<organism evidence="1 2">
    <name type="scientific">Pseudomonas chlororaphis</name>
    <dbReference type="NCBI Taxonomy" id="587753"/>
    <lineage>
        <taxon>Bacteria</taxon>
        <taxon>Pseudomonadati</taxon>
        <taxon>Pseudomonadota</taxon>
        <taxon>Gammaproteobacteria</taxon>
        <taxon>Pseudomonadales</taxon>
        <taxon>Pseudomonadaceae</taxon>
        <taxon>Pseudomonas</taxon>
    </lineage>
</organism>
<dbReference type="EMBL" id="CP011020">
    <property type="protein sequence ID" value="AKK01443.1"/>
    <property type="molecule type" value="Genomic_DNA"/>
</dbReference>
<accession>A0A0G3GPI2</accession>
<reference evidence="1 2" key="1">
    <citation type="journal article" date="2015" name="Stand. Genomic Sci.">
        <title>Complete genome of Pseudomonas chlororaphis strain UFB2, a soil bacterium with antibacterial activity against bacterial canker pathogen of tomato.</title>
        <authorList>
            <person name="Deng P."/>
            <person name="Wang X."/>
            <person name="Baird S.M."/>
            <person name="Lu S.E."/>
        </authorList>
    </citation>
    <scope>NUCLEOTIDE SEQUENCE [LARGE SCALE GENOMIC DNA]</scope>
    <source>
        <strain evidence="1 2">UFB2</strain>
    </source>
</reference>
<gene>
    <name evidence="1" type="ORF">VM99_26605</name>
</gene>